<name>A0ABD3NP27_9STRA</name>
<dbReference type="CDD" id="cd22771">
    <property type="entry name" value="OTU_plant_OTU7-like"/>
    <property type="match status" value="1"/>
</dbReference>
<protein>
    <recommendedName>
        <fullName evidence="2">OTU domain-containing protein</fullName>
    </recommendedName>
</protein>
<dbReference type="InterPro" id="IPR038765">
    <property type="entry name" value="Papain-like_cys_pep_sf"/>
</dbReference>
<dbReference type="Pfam" id="PF02338">
    <property type="entry name" value="OTU"/>
    <property type="match status" value="1"/>
</dbReference>
<feature type="compositionally biased region" description="Basic and acidic residues" evidence="1">
    <location>
        <begin position="252"/>
        <end position="267"/>
    </location>
</feature>
<feature type="compositionally biased region" description="Acidic residues" evidence="1">
    <location>
        <begin position="172"/>
        <end position="181"/>
    </location>
</feature>
<dbReference type="EMBL" id="JALLAZ020001352">
    <property type="protein sequence ID" value="KAL3776466.1"/>
    <property type="molecule type" value="Genomic_DNA"/>
</dbReference>
<sequence>MAKQKRGKGKKKSSPPRSNGKKDGGGGEIAGGRRRRGQDRHPDDDDDDDDDANFRHALLDQGRIVMEMAADGNCLFRSLSDQINRDGGAMHDVVRREVCDYLSRNGEEFRDFLLIDDDDEDVSGVEGYVNRMREDGQWGGNVEVVVASRAYGRNIIVFSSEYSNGALSIGREDDEHDDDDDGARGPLMLSYHGNDHYNSVRPVHGGPSSGGIDDGGSRRSSKSSGKNKGGSRGDAAAIKDNARASVRPTRSSGREREGRRPAREGKIKSRGSARPAAAGGEDDCARESDEGDEKEDGAGRFIGRFRVLTI</sequence>
<feature type="region of interest" description="Disordered" evidence="1">
    <location>
        <begin position="169"/>
        <end position="298"/>
    </location>
</feature>
<dbReference type="Gene3D" id="3.90.70.80">
    <property type="match status" value="1"/>
</dbReference>
<evidence type="ECO:0000313" key="3">
    <source>
        <dbReference type="EMBL" id="KAL3776466.1"/>
    </source>
</evidence>
<proteinExistence type="predicted"/>
<dbReference type="PANTHER" id="PTHR12419">
    <property type="entry name" value="OTU DOMAIN CONTAINING PROTEIN"/>
    <property type="match status" value="1"/>
</dbReference>
<feature type="region of interest" description="Disordered" evidence="1">
    <location>
        <begin position="1"/>
        <end position="53"/>
    </location>
</feature>
<evidence type="ECO:0000256" key="1">
    <source>
        <dbReference type="SAM" id="MobiDB-lite"/>
    </source>
</evidence>
<evidence type="ECO:0000313" key="4">
    <source>
        <dbReference type="Proteomes" id="UP001530315"/>
    </source>
</evidence>
<gene>
    <name evidence="3" type="ORF">ACHAW5_006912</name>
</gene>
<dbReference type="InterPro" id="IPR050704">
    <property type="entry name" value="Peptidase_C85-like"/>
</dbReference>
<comment type="caution">
    <text evidence="3">The sequence shown here is derived from an EMBL/GenBank/DDBJ whole genome shotgun (WGS) entry which is preliminary data.</text>
</comment>
<dbReference type="PANTHER" id="PTHR12419:SF7">
    <property type="entry name" value="OTU DOMAIN-CONTAINING PROTEIN 3"/>
    <property type="match status" value="1"/>
</dbReference>
<evidence type="ECO:0000259" key="2">
    <source>
        <dbReference type="PROSITE" id="PS50802"/>
    </source>
</evidence>
<feature type="compositionally biased region" description="Low complexity" evidence="1">
    <location>
        <begin position="270"/>
        <end position="279"/>
    </location>
</feature>
<dbReference type="SUPFAM" id="SSF54001">
    <property type="entry name" value="Cysteine proteinases"/>
    <property type="match status" value="1"/>
</dbReference>
<dbReference type="PROSITE" id="PS50802">
    <property type="entry name" value="OTU"/>
    <property type="match status" value="1"/>
</dbReference>
<reference evidence="3 4" key="1">
    <citation type="submission" date="2024-10" db="EMBL/GenBank/DDBJ databases">
        <title>Updated reference genomes for cyclostephanoid diatoms.</title>
        <authorList>
            <person name="Roberts W.R."/>
            <person name="Alverson A.J."/>
        </authorList>
    </citation>
    <scope>NUCLEOTIDE SEQUENCE [LARGE SCALE GENOMIC DNA]</scope>
    <source>
        <strain evidence="3 4">AJA276-08</strain>
    </source>
</reference>
<organism evidence="3 4">
    <name type="scientific">Stephanodiscus triporus</name>
    <dbReference type="NCBI Taxonomy" id="2934178"/>
    <lineage>
        <taxon>Eukaryota</taxon>
        <taxon>Sar</taxon>
        <taxon>Stramenopiles</taxon>
        <taxon>Ochrophyta</taxon>
        <taxon>Bacillariophyta</taxon>
        <taxon>Coscinodiscophyceae</taxon>
        <taxon>Thalassiosirophycidae</taxon>
        <taxon>Stephanodiscales</taxon>
        <taxon>Stephanodiscaceae</taxon>
        <taxon>Stephanodiscus</taxon>
    </lineage>
</organism>
<dbReference type="AlphaFoldDB" id="A0ABD3NP27"/>
<keyword evidence="4" id="KW-1185">Reference proteome</keyword>
<feature type="domain" description="OTU" evidence="2">
    <location>
        <begin position="63"/>
        <end position="203"/>
    </location>
</feature>
<accession>A0ABD3NP27</accession>
<dbReference type="Proteomes" id="UP001530315">
    <property type="component" value="Unassembled WGS sequence"/>
</dbReference>
<dbReference type="InterPro" id="IPR003323">
    <property type="entry name" value="OTU_dom"/>
</dbReference>
<feature type="compositionally biased region" description="Basic residues" evidence="1">
    <location>
        <begin position="1"/>
        <end position="14"/>
    </location>
</feature>